<keyword evidence="2" id="KW-1185">Reference proteome</keyword>
<organism evidence="1 2">
    <name type="scientific">Capnocytophaga sputigena</name>
    <dbReference type="NCBI Taxonomy" id="1019"/>
    <lineage>
        <taxon>Bacteria</taxon>
        <taxon>Pseudomonadati</taxon>
        <taxon>Bacteroidota</taxon>
        <taxon>Flavobacteriia</taxon>
        <taxon>Flavobacteriales</taxon>
        <taxon>Flavobacteriaceae</taxon>
        <taxon>Capnocytophaga</taxon>
    </lineage>
</organism>
<proteinExistence type="predicted"/>
<protein>
    <submittedName>
        <fullName evidence="1">Uncharacterized protein</fullName>
    </submittedName>
</protein>
<evidence type="ECO:0000313" key="2">
    <source>
        <dbReference type="Proteomes" id="UP000217301"/>
    </source>
</evidence>
<accession>A0ABN5BKH7</accession>
<gene>
    <name evidence="1" type="ORF">CGC55_10570</name>
</gene>
<dbReference type="Proteomes" id="UP000217301">
    <property type="component" value="Chromosome"/>
</dbReference>
<evidence type="ECO:0000313" key="1">
    <source>
        <dbReference type="EMBL" id="ATA84914.1"/>
    </source>
</evidence>
<sequence length="230" mass="26779">MKYTIIMKLSIDNLLQQTLPQALNLQRNVRIRKEITQTTSFDLTDDERETKIVLEKGLGKATYTNLQRKELYIIDFEDYKKQLNNCAVLQQNKLTRQCDYLIFDTTQTVCILNEITSGSSFQNLQKEIKKGNEVEFSGGKFEKVQQQLLHSLQTLYLSDEISKLLLSFEEKICLCSYKIHTSMPPAQVAFNRALMIENNISNEKGIQYAHKEIESLGFQYRRIGYIPFKI</sequence>
<name>A0ABN5BKH7_CAPSP</name>
<dbReference type="EMBL" id="CP022385">
    <property type="protein sequence ID" value="ATA84914.1"/>
    <property type="molecule type" value="Genomic_DNA"/>
</dbReference>
<reference evidence="2" key="1">
    <citation type="submission" date="2017-06" db="EMBL/GenBank/DDBJ databases">
        <title>Capnocytophaga spp. assemblies.</title>
        <authorList>
            <person name="Gulvik C.A."/>
        </authorList>
    </citation>
    <scope>NUCLEOTIDE SEQUENCE [LARGE SCALE GENOMIC DNA]</scope>
    <source>
        <strain evidence="2">KC1668</strain>
    </source>
</reference>